<evidence type="ECO:0000313" key="15">
    <source>
        <dbReference type="EnsemblMetazoa" id="CLYHEMP023105.1"/>
    </source>
</evidence>
<dbReference type="GeneID" id="136815839"/>
<keyword evidence="7" id="KW-0809">Transit peptide</keyword>
<dbReference type="GO" id="GO:0046983">
    <property type="term" value="F:protein dimerization activity"/>
    <property type="evidence" value="ECO:0007669"/>
    <property type="project" value="InterPro"/>
</dbReference>
<proteinExistence type="inferred from homology"/>
<dbReference type="GO" id="GO:0071949">
    <property type="term" value="F:FAD binding"/>
    <property type="evidence" value="ECO:0007669"/>
    <property type="project" value="TreeGrafter"/>
</dbReference>
<comment type="similarity">
    <text evidence="3">Belongs to the FAD-dependent oxidoreductase family.</text>
</comment>
<dbReference type="SUPFAM" id="SSF51905">
    <property type="entry name" value="FAD/NAD(P)-binding domain"/>
    <property type="match status" value="2"/>
</dbReference>
<dbReference type="Gene3D" id="3.30.390.30">
    <property type="match status" value="1"/>
</dbReference>
<evidence type="ECO:0000256" key="6">
    <source>
        <dbReference type="ARBA" id="ARBA00022827"/>
    </source>
</evidence>
<feature type="region of interest" description="Disordered" evidence="12">
    <location>
        <begin position="91"/>
        <end position="178"/>
    </location>
</feature>
<evidence type="ECO:0000256" key="8">
    <source>
        <dbReference type="ARBA" id="ARBA00023002"/>
    </source>
</evidence>
<comment type="subcellular location">
    <subcellularLocation>
        <location evidence="2">Mitochondrion</location>
    </subcellularLocation>
</comment>
<feature type="region of interest" description="Disordered" evidence="12">
    <location>
        <begin position="562"/>
        <end position="605"/>
    </location>
</feature>
<evidence type="ECO:0000256" key="3">
    <source>
        <dbReference type="ARBA" id="ARBA00006442"/>
    </source>
</evidence>
<dbReference type="SUPFAM" id="SSF55424">
    <property type="entry name" value="FAD/NAD-linked reductases, dimerisation (C-terminal) domain"/>
    <property type="match status" value="1"/>
</dbReference>
<keyword evidence="6" id="KW-0274">FAD</keyword>
<dbReference type="SMART" id="SM01353">
    <property type="entry name" value="AIF_C"/>
    <property type="match status" value="1"/>
</dbReference>
<dbReference type="InterPro" id="IPR023753">
    <property type="entry name" value="FAD/NAD-binding_dom"/>
</dbReference>
<dbReference type="Pfam" id="PF14721">
    <property type="entry name" value="AIF_C"/>
    <property type="match status" value="1"/>
</dbReference>
<dbReference type="InterPro" id="IPR029324">
    <property type="entry name" value="AIF_C"/>
</dbReference>
<dbReference type="GO" id="GO:0006915">
    <property type="term" value="P:apoptotic process"/>
    <property type="evidence" value="ECO:0007669"/>
    <property type="project" value="UniProtKB-KW"/>
</dbReference>
<dbReference type="PANTHER" id="PTHR43557">
    <property type="entry name" value="APOPTOSIS-INDUCING FACTOR 1"/>
    <property type="match status" value="1"/>
</dbReference>
<evidence type="ECO:0000256" key="5">
    <source>
        <dbReference type="ARBA" id="ARBA00022703"/>
    </source>
</evidence>
<reference evidence="15" key="1">
    <citation type="submission" date="2021-01" db="UniProtKB">
        <authorList>
            <consortium name="EnsemblMetazoa"/>
        </authorList>
    </citation>
    <scope>IDENTIFICATION</scope>
</reference>
<evidence type="ECO:0000259" key="13">
    <source>
        <dbReference type="Pfam" id="PF07992"/>
    </source>
</evidence>
<evidence type="ECO:0000256" key="7">
    <source>
        <dbReference type="ARBA" id="ARBA00022946"/>
    </source>
</evidence>
<evidence type="ECO:0008006" key="17">
    <source>
        <dbReference type="Google" id="ProtNLM"/>
    </source>
</evidence>
<protein>
    <recommendedName>
        <fullName evidence="17">Apoptosis-inducing factor 1, mitochondrial</fullName>
    </recommendedName>
</protein>
<dbReference type="OrthoDB" id="6029at2759"/>
<evidence type="ECO:0000313" key="16">
    <source>
        <dbReference type="Proteomes" id="UP000594262"/>
    </source>
</evidence>
<dbReference type="GO" id="GO:0005739">
    <property type="term" value="C:mitochondrion"/>
    <property type="evidence" value="ECO:0007669"/>
    <property type="project" value="UniProtKB-SubCell"/>
</dbReference>
<keyword evidence="4" id="KW-0285">Flavoprotein</keyword>
<organism evidence="15 16">
    <name type="scientific">Clytia hemisphaerica</name>
    <dbReference type="NCBI Taxonomy" id="252671"/>
    <lineage>
        <taxon>Eukaryota</taxon>
        <taxon>Metazoa</taxon>
        <taxon>Cnidaria</taxon>
        <taxon>Hydrozoa</taxon>
        <taxon>Hydroidolina</taxon>
        <taxon>Leptothecata</taxon>
        <taxon>Obeliida</taxon>
        <taxon>Clytiidae</taxon>
        <taxon>Clytia</taxon>
    </lineage>
</organism>
<keyword evidence="5" id="KW-0053">Apoptosis</keyword>
<dbReference type="AlphaFoldDB" id="A0A7M5XHQ7"/>
<dbReference type="GO" id="GO:0033108">
    <property type="term" value="P:mitochondrial respiratory chain complex assembly"/>
    <property type="evidence" value="ECO:0007669"/>
    <property type="project" value="TreeGrafter"/>
</dbReference>
<evidence type="ECO:0000256" key="1">
    <source>
        <dbReference type="ARBA" id="ARBA00001974"/>
    </source>
</evidence>
<keyword evidence="8" id="KW-0560">Oxidoreductase</keyword>
<dbReference type="Pfam" id="PF07992">
    <property type="entry name" value="Pyr_redox_2"/>
    <property type="match status" value="1"/>
</dbReference>
<feature type="compositionally biased region" description="Acidic residues" evidence="12">
    <location>
        <begin position="100"/>
        <end position="142"/>
    </location>
</feature>
<keyword evidence="9" id="KW-0520">NAD</keyword>
<evidence type="ECO:0000256" key="4">
    <source>
        <dbReference type="ARBA" id="ARBA00022630"/>
    </source>
</evidence>
<evidence type="ECO:0000256" key="10">
    <source>
        <dbReference type="ARBA" id="ARBA00023128"/>
    </source>
</evidence>
<evidence type="ECO:0000256" key="11">
    <source>
        <dbReference type="ARBA" id="ARBA00047786"/>
    </source>
</evidence>
<dbReference type="Gene3D" id="3.50.50.60">
    <property type="entry name" value="FAD/NAD(P)-binding domain"/>
    <property type="match status" value="2"/>
</dbReference>
<dbReference type="EnsemblMetazoa" id="CLYHEMT023105.1">
    <property type="protein sequence ID" value="CLYHEMP023105.1"/>
    <property type="gene ID" value="CLYHEMG023105"/>
</dbReference>
<dbReference type="InterPro" id="IPR050446">
    <property type="entry name" value="FAD-oxidoreductase/Apoptosis"/>
</dbReference>
<dbReference type="PRINTS" id="PR00411">
    <property type="entry name" value="PNDRDTASEI"/>
</dbReference>
<feature type="domain" description="Mitochondrial apoptosis-inducing factor C-terminal" evidence="14">
    <location>
        <begin position="514"/>
        <end position="643"/>
    </location>
</feature>
<accession>A0A7M5XHQ7</accession>
<comment type="cofactor">
    <cofactor evidence="1">
        <name>FAD</name>
        <dbReference type="ChEBI" id="CHEBI:57692"/>
    </cofactor>
</comment>
<sequence>MYKIIRQQQTIQRALREAKYSRRNYSRLAQQTNQLRATPTNHGALRAGIRRMATSGSSGGGNDAMLIAAGMGILGATGMMGYYMTNTEYEGPRDVKEPEPVAEVEEEVAEAPEEAATEEAATEEAATEEAATEEAATEEAGTEEAATSTDQEQTPTEVVETPETSSEEIVEEPSTPLRKYPEEATYVIIGAGTAAHAACRAIRKKDKTAKILIIGEENALPYMRPPLSKELWFSEDEKVTETLKFKSWNGKERSVFFEGEDYYTKVEDFNEGDRALSVITGEKVVQVNPEFHEVTLASGESIKYGKLLIATGGTPRGLSVFDTQGVKDKLTLFRNIADFQSLTSAVSEAEHVAVVGGGFLGSELACALASHGKKKGLKVTQIYPEEGNMAKVLPKYLSDWTTNKVKNEGVNILSKSSVKETSSEGKQVKLTLDSGEEALADHVVVCVGLQPNVELAKSAGLEVDSQQGGFRVNSELEARSDIWVAGDAACFYDINLGRRRVEHHDHAVVSGRLAGENMTGAKKSYQHQSMFWSDLGPEVGYEAIGVCDSSLPTVGFWAKATASDTPKGSEEATGESVRSDAESENVAQSEGSAVAVETPAAQTEGSEESFGKGIVFYTREKKVVGILLWNIFSQMPIARKIVTEGKDHDDFNALVKAFKLH</sequence>
<feature type="compositionally biased region" description="Low complexity" evidence="12">
    <location>
        <begin position="154"/>
        <end position="164"/>
    </location>
</feature>
<dbReference type="Proteomes" id="UP000594262">
    <property type="component" value="Unplaced"/>
</dbReference>
<dbReference type="PANTHER" id="PTHR43557:SF4">
    <property type="entry name" value="APOPTOSIS-INDUCING FACTOR 1, MITOCHONDRIAL"/>
    <property type="match status" value="1"/>
</dbReference>
<evidence type="ECO:0000256" key="2">
    <source>
        <dbReference type="ARBA" id="ARBA00004173"/>
    </source>
</evidence>
<dbReference type="InterPro" id="IPR016156">
    <property type="entry name" value="FAD/NAD-linked_Rdtase_dimer_sf"/>
</dbReference>
<evidence type="ECO:0000259" key="14">
    <source>
        <dbReference type="Pfam" id="PF14721"/>
    </source>
</evidence>
<dbReference type="RefSeq" id="XP_066928391.1">
    <property type="nucleotide sequence ID" value="XM_067072290.1"/>
</dbReference>
<name>A0A7M5XHQ7_9CNID</name>
<comment type="catalytic activity">
    <reaction evidence="11">
        <text>A + NADH + H(+) = AH2 + NAD(+)</text>
        <dbReference type="Rhea" id="RHEA:11356"/>
        <dbReference type="ChEBI" id="CHEBI:13193"/>
        <dbReference type="ChEBI" id="CHEBI:15378"/>
        <dbReference type="ChEBI" id="CHEBI:17499"/>
        <dbReference type="ChEBI" id="CHEBI:57540"/>
        <dbReference type="ChEBI" id="CHEBI:57945"/>
    </reaction>
</comment>
<feature type="domain" description="FAD/NAD(P)-binding" evidence="13">
    <location>
        <begin position="186"/>
        <end position="510"/>
    </location>
</feature>
<evidence type="ECO:0000256" key="9">
    <source>
        <dbReference type="ARBA" id="ARBA00023027"/>
    </source>
</evidence>
<dbReference type="GO" id="GO:0016174">
    <property type="term" value="F:NAD(P)H oxidase H2O2-forming activity"/>
    <property type="evidence" value="ECO:0007669"/>
    <property type="project" value="TreeGrafter"/>
</dbReference>
<keyword evidence="10" id="KW-0496">Mitochondrion</keyword>
<keyword evidence="16" id="KW-1185">Reference proteome</keyword>
<dbReference type="PRINTS" id="PR00368">
    <property type="entry name" value="FADPNR"/>
</dbReference>
<dbReference type="InterPro" id="IPR036188">
    <property type="entry name" value="FAD/NAD-bd_sf"/>
</dbReference>
<evidence type="ECO:0000256" key="12">
    <source>
        <dbReference type="SAM" id="MobiDB-lite"/>
    </source>
</evidence>